<gene>
    <name evidence="2" type="ORF">GNQ08_19345</name>
</gene>
<keyword evidence="1" id="KW-0732">Signal</keyword>
<dbReference type="EMBL" id="WNZZ01000016">
    <property type="protein sequence ID" value="MUG24533.1"/>
    <property type="molecule type" value="Genomic_DNA"/>
</dbReference>
<dbReference type="RefSeq" id="WP_155620595.1">
    <property type="nucleotide sequence ID" value="NZ_CP086393.1"/>
</dbReference>
<feature type="chain" id="PRO_5039014395" description="Lipoprotein" evidence="1">
    <location>
        <begin position="23"/>
        <end position="128"/>
    </location>
</feature>
<evidence type="ECO:0000256" key="1">
    <source>
        <dbReference type="SAM" id="SignalP"/>
    </source>
</evidence>
<protein>
    <recommendedName>
        <fullName evidence="4">Lipoprotein</fullName>
    </recommendedName>
</protein>
<dbReference type="PROSITE" id="PS51257">
    <property type="entry name" value="PROKAR_LIPOPROTEIN"/>
    <property type="match status" value="1"/>
</dbReference>
<sequence length="128" mass="14803">MKKTIFLILLFFLVLNSLTACSTSKADVIQDMVAPKGSYNIYVFWDGENTDYQELIDEMLNVINSEAILKSMNINNMTFISVHDKTQKYDYKEIFDIQQSPTIIILDDEKIILQTNDSKDIYELSDTL</sequence>
<evidence type="ECO:0000313" key="2">
    <source>
        <dbReference type="EMBL" id="MUG24533.1"/>
    </source>
</evidence>
<name>A0A6N8F0T8_PAEMA</name>
<reference evidence="2 3" key="1">
    <citation type="submission" date="2019-11" db="EMBL/GenBank/DDBJ databases">
        <title>Draft genome sequences of five Paenibacillus species of dairy origin.</title>
        <authorList>
            <person name="Olajide A.M."/>
            <person name="Chen S."/>
            <person name="Lapointe G."/>
        </authorList>
    </citation>
    <scope>NUCLEOTIDE SEQUENCE [LARGE SCALE GENOMIC DNA]</scope>
    <source>
        <strain evidence="2 3">3CT49</strain>
    </source>
</reference>
<organism evidence="2 3">
    <name type="scientific">Paenibacillus macerans</name>
    <name type="common">Bacillus macerans</name>
    <dbReference type="NCBI Taxonomy" id="44252"/>
    <lineage>
        <taxon>Bacteria</taxon>
        <taxon>Bacillati</taxon>
        <taxon>Bacillota</taxon>
        <taxon>Bacilli</taxon>
        <taxon>Bacillales</taxon>
        <taxon>Paenibacillaceae</taxon>
        <taxon>Paenibacillus</taxon>
    </lineage>
</organism>
<evidence type="ECO:0008006" key="4">
    <source>
        <dbReference type="Google" id="ProtNLM"/>
    </source>
</evidence>
<dbReference type="Proteomes" id="UP000442469">
    <property type="component" value="Unassembled WGS sequence"/>
</dbReference>
<dbReference type="Gene3D" id="3.40.30.10">
    <property type="entry name" value="Glutaredoxin"/>
    <property type="match status" value="1"/>
</dbReference>
<accession>A0A6N8F0T8</accession>
<evidence type="ECO:0000313" key="3">
    <source>
        <dbReference type="Proteomes" id="UP000442469"/>
    </source>
</evidence>
<proteinExistence type="predicted"/>
<feature type="signal peptide" evidence="1">
    <location>
        <begin position="1"/>
        <end position="22"/>
    </location>
</feature>
<dbReference type="AlphaFoldDB" id="A0A6N8F0T8"/>
<comment type="caution">
    <text evidence="2">The sequence shown here is derived from an EMBL/GenBank/DDBJ whole genome shotgun (WGS) entry which is preliminary data.</text>
</comment>